<dbReference type="Proteomes" id="UP000629468">
    <property type="component" value="Unassembled WGS sequence"/>
</dbReference>
<name>A0A8H7F1U6_AGABI</name>
<proteinExistence type="predicted"/>
<reference evidence="2 3" key="1">
    <citation type="journal article" name="Sci. Rep.">
        <title>Telomere-to-telomere assembled and centromere annotated genomes of the two main subspecies of the button mushroom Agaricus bisporus reveal especially polymorphic chromosome ends.</title>
        <authorList>
            <person name="Sonnenberg A.S.M."/>
            <person name="Sedaghat-Telgerd N."/>
            <person name="Lavrijssen B."/>
            <person name="Ohm R.A."/>
            <person name="Hendrickx P.M."/>
            <person name="Scholtmeijer K."/>
            <person name="Baars J.J.P."/>
            <person name="van Peer A."/>
        </authorList>
    </citation>
    <scope>NUCLEOTIDE SEQUENCE [LARGE SCALE GENOMIC DNA]</scope>
    <source>
        <strain evidence="2 3">H119_p4</strain>
    </source>
</reference>
<protein>
    <submittedName>
        <fullName evidence="2">Uncharacterized protein</fullName>
    </submittedName>
</protein>
<evidence type="ECO:0000313" key="3">
    <source>
        <dbReference type="Proteomes" id="UP000629468"/>
    </source>
</evidence>
<comment type="caution">
    <text evidence="2">The sequence shown here is derived from an EMBL/GenBank/DDBJ whole genome shotgun (WGS) entry which is preliminary data.</text>
</comment>
<sequence length="1074" mass="121613">MLQCCKLLLRLRNNHGPQNVFVLLPSLDVTVRPVYTASKLHLRNAPLGSTVMSPNAPDTGVGPTVRFAGLNPKSAHDPILSHNQMQSEMDVGSLQADGTGSPFAPSIKVPQPPSSKPRTPHIHVVSDIPSIPCQSGEPLQRDIHSSQKQCIAFSKDSSANSQGLATLEDLSSGVMFLRGLIANMTSIPAESIVDTFKSLIHTFGSKLLRSLDAEQSSELLCLLGTISDDGSGSKYHSAWKNKGRGWVSLDVDGCWEEVVEIAEEKEKLGHVFGERENYWSMRAYLGRLRLVDSPDHRTMATAYYARIPRHSQNEQIVFVPYLDTFLSLPLSPEFYNALDILLGTLAKHQPPDPDVLNLFWKVILRRGNELPLICQSKILGLMRHRHRKTSKEEFILLGLDDIVTALAASIFSNPSSLAFPVDLSAWIEDSVCASLVEEKIPIGERFNNLILVAMWLVPGVPSTSPLSGTASQSYEWRAITGLAVLERFLHQRTRRKSEDLQNLIRLFWRCWKKNAFLTRPKQIDCIVMTSFFKAAVYLEDVKLFSACVNYVSQQGLWTTAQDDDRDTRQVEQLYGSFTTGVFAFKGQFRTKLMSLVADTSISFSQRTRYILIVLQQLIDHDVGFAHQFYCDCLSQGISIPPEAALPLVQQLALLQQWDDVISFLRTSRLNNISLEQLLETMLSVFHYTRQESAVPVVAQTIGDMLSHLYSAAPIPGRLKFPVRFFLPVMITSQHPKLAIQLLESFTRKNPVMFTARFYLRIIETLLDHRQPSLTAIVLRLAATSLQITPGALEALRRKTFRGLIHIGARRLALEIMTVHPTRQHVRDRFVRLYARRPSHSVKLALFKLLPSLCTPSAGRSTILSAIQVLLRNRHFGLARRLIQQSCKHMKSRDLTTICNVYLHGPLRCWNMRGGRLVRHVLRTKDFLERQYGFVPDRATVNIVIKTMLRWRSFMDSRKVRSLFDHLIRNGYPSSERWNTVNGVPFGTPPGGMTLSLTGVRQNMSFKRHVRPLYRMFIKELFLRKDSWAARQVVGILKEVGISAMEQKEYRERVRRLGIVKSQRQRALDRNQGST</sequence>
<feature type="region of interest" description="Disordered" evidence="1">
    <location>
        <begin position="92"/>
        <end position="120"/>
    </location>
</feature>
<gene>
    <name evidence="2" type="ORF">Agabi119p4_5509</name>
</gene>
<evidence type="ECO:0000256" key="1">
    <source>
        <dbReference type="SAM" id="MobiDB-lite"/>
    </source>
</evidence>
<accession>A0A8H7F1U6</accession>
<dbReference type="AlphaFoldDB" id="A0A8H7F1U6"/>
<dbReference type="EMBL" id="JABXXO010000007">
    <property type="protein sequence ID" value="KAF7773342.1"/>
    <property type="molecule type" value="Genomic_DNA"/>
</dbReference>
<evidence type="ECO:0000313" key="2">
    <source>
        <dbReference type="EMBL" id="KAF7773342.1"/>
    </source>
</evidence>
<organism evidence="2 3">
    <name type="scientific">Agaricus bisporus var. burnettii</name>
    <dbReference type="NCBI Taxonomy" id="192524"/>
    <lineage>
        <taxon>Eukaryota</taxon>
        <taxon>Fungi</taxon>
        <taxon>Dikarya</taxon>
        <taxon>Basidiomycota</taxon>
        <taxon>Agaricomycotina</taxon>
        <taxon>Agaricomycetes</taxon>
        <taxon>Agaricomycetidae</taxon>
        <taxon>Agaricales</taxon>
        <taxon>Agaricineae</taxon>
        <taxon>Agaricaceae</taxon>
        <taxon>Agaricus</taxon>
    </lineage>
</organism>